<accession>G9NK27</accession>
<dbReference type="Proteomes" id="UP000005426">
    <property type="component" value="Unassembled WGS sequence"/>
</dbReference>
<proteinExistence type="predicted"/>
<gene>
    <name evidence="1" type="ORF">TRIATDRAFT_160396</name>
</gene>
<evidence type="ECO:0000313" key="1">
    <source>
        <dbReference type="EMBL" id="EHK49247.1"/>
    </source>
</evidence>
<comment type="caution">
    <text evidence="1">The sequence shown here is derived from an EMBL/GenBank/DDBJ whole genome shotgun (WGS) entry which is preliminary data.</text>
</comment>
<sequence>MQSSIAPVRYLKIQLELSKTAPQATALSTPTTSPSLPYRILTTMLGKKTGSLTARCRLKTHQQSR</sequence>
<dbReference type="AlphaFoldDB" id="G9NK27"/>
<name>G9NK27_HYPAI</name>
<keyword evidence="2" id="KW-1185">Reference proteome</keyword>
<dbReference type="EMBL" id="ABDG02000017">
    <property type="protein sequence ID" value="EHK49247.1"/>
    <property type="molecule type" value="Genomic_DNA"/>
</dbReference>
<evidence type="ECO:0000313" key="2">
    <source>
        <dbReference type="Proteomes" id="UP000005426"/>
    </source>
</evidence>
<protein>
    <submittedName>
        <fullName evidence="1">Uncharacterized protein</fullName>
    </submittedName>
</protein>
<dbReference type="HOGENOM" id="CLU_2849979_0_0_1"/>
<organism evidence="1 2">
    <name type="scientific">Hypocrea atroviridis (strain ATCC 20476 / IMI 206040)</name>
    <name type="common">Trichoderma atroviride</name>
    <dbReference type="NCBI Taxonomy" id="452589"/>
    <lineage>
        <taxon>Eukaryota</taxon>
        <taxon>Fungi</taxon>
        <taxon>Dikarya</taxon>
        <taxon>Ascomycota</taxon>
        <taxon>Pezizomycotina</taxon>
        <taxon>Sordariomycetes</taxon>
        <taxon>Hypocreomycetidae</taxon>
        <taxon>Hypocreales</taxon>
        <taxon>Hypocreaceae</taxon>
        <taxon>Trichoderma</taxon>
    </lineage>
</organism>
<reference evidence="1 2" key="1">
    <citation type="journal article" date="2011" name="Genome Biol.">
        <title>Comparative genome sequence analysis underscores mycoparasitism as the ancestral life style of Trichoderma.</title>
        <authorList>
            <person name="Kubicek C.P."/>
            <person name="Herrera-Estrella A."/>
            <person name="Seidl-Seiboth V."/>
            <person name="Martinez D.A."/>
            <person name="Druzhinina I.S."/>
            <person name="Thon M."/>
            <person name="Zeilinger S."/>
            <person name="Casas-Flores S."/>
            <person name="Horwitz B.A."/>
            <person name="Mukherjee P.K."/>
            <person name="Mukherjee M."/>
            <person name="Kredics L."/>
            <person name="Alcaraz L.D."/>
            <person name="Aerts A."/>
            <person name="Antal Z."/>
            <person name="Atanasova L."/>
            <person name="Cervantes-Badillo M.G."/>
            <person name="Challacombe J."/>
            <person name="Chertkov O."/>
            <person name="McCluskey K."/>
            <person name="Coulpier F."/>
            <person name="Deshpande N."/>
            <person name="von Doehren H."/>
            <person name="Ebbole D.J."/>
            <person name="Esquivel-Naranjo E.U."/>
            <person name="Fekete E."/>
            <person name="Flipphi M."/>
            <person name="Glaser F."/>
            <person name="Gomez-Rodriguez E.Y."/>
            <person name="Gruber S."/>
            <person name="Han C."/>
            <person name="Henrissat B."/>
            <person name="Hermosa R."/>
            <person name="Hernandez-Onate M."/>
            <person name="Karaffa L."/>
            <person name="Kosti I."/>
            <person name="Le Crom S."/>
            <person name="Lindquist E."/>
            <person name="Lucas S."/>
            <person name="Luebeck M."/>
            <person name="Luebeck P.S."/>
            <person name="Margeot A."/>
            <person name="Metz B."/>
            <person name="Misra M."/>
            <person name="Nevalainen H."/>
            <person name="Omann M."/>
            <person name="Packer N."/>
            <person name="Perrone G."/>
            <person name="Uresti-Rivera E.E."/>
            <person name="Salamov A."/>
            <person name="Schmoll M."/>
            <person name="Seiboth B."/>
            <person name="Shapiro H."/>
            <person name="Sukno S."/>
            <person name="Tamayo-Ramos J.A."/>
            <person name="Tisch D."/>
            <person name="Wiest A."/>
            <person name="Wilkinson H.H."/>
            <person name="Zhang M."/>
            <person name="Coutinho P.M."/>
            <person name="Kenerley C.M."/>
            <person name="Monte E."/>
            <person name="Baker S.E."/>
            <person name="Grigoriev I.V."/>
        </authorList>
    </citation>
    <scope>NUCLEOTIDE SEQUENCE [LARGE SCALE GENOMIC DNA]</scope>
    <source>
        <strain evidence="2">ATCC 20476 / IMI 206040</strain>
    </source>
</reference>